<reference evidence="4" key="1">
    <citation type="submission" date="2020-03" db="EMBL/GenBank/DDBJ databases">
        <title>Genome assembly of Azotobacter chroococcum W5.</title>
        <authorList>
            <person name="Kannepalli A."/>
        </authorList>
    </citation>
    <scope>NUCLEOTIDE SEQUENCE</scope>
    <source>
        <strain evidence="4">W5</strain>
    </source>
</reference>
<comment type="caution">
    <text evidence="4">The sequence shown here is derived from an EMBL/GenBank/DDBJ whole genome shotgun (WGS) entry which is preliminary data.</text>
</comment>
<dbReference type="InterPro" id="IPR050330">
    <property type="entry name" value="Bact_OuterMem_StrucFunc"/>
</dbReference>
<feature type="compositionally biased region" description="Basic and acidic residues" evidence="2">
    <location>
        <begin position="206"/>
        <end position="216"/>
    </location>
</feature>
<proteinExistence type="predicted"/>
<dbReference type="Proteomes" id="UP000736384">
    <property type="component" value="Unassembled WGS sequence"/>
</dbReference>
<name>A0AA44C8H4_9GAMM</name>
<dbReference type="GO" id="GO:0016020">
    <property type="term" value="C:membrane"/>
    <property type="evidence" value="ECO:0007669"/>
    <property type="project" value="UniProtKB-UniRule"/>
</dbReference>
<dbReference type="CDD" id="cd07185">
    <property type="entry name" value="OmpA_C-like"/>
    <property type="match status" value="1"/>
</dbReference>
<keyword evidence="1" id="KW-0472">Membrane</keyword>
<feature type="compositionally biased region" description="Pro residues" evidence="2">
    <location>
        <begin position="384"/>
        <end position="406"/>
    </location>
</feature>
<evidence type="ECO:0000313" key="4">
    <source>
        <dbReference type="EMBL" id="NHN79641.1"/>
    </source>
</evidence>
<dbReference type="InterPro" id="IPR006665">
    <property type="entry name" value="OmpA-like"/>
</dbReference>
<protein>
    <submittedName>
        <fullName evidence="4">DUF4157 domain-containing protein</fullName>
    </submittedName>
</protein>
<accession>A0AA44C8H4</accession>
<feature type="region of interest" description="Disordered" evidence="2">
    <location>
        <begin position="373"/>
        <end position="411"/>
    </location>
</feature>
<feature type="compositionally biased region" description="Basic and acidic residues" evidence="2">
    <location>
        <begin position="486"/>
        <end position="498"/>
    </location>
</feature>
<evidence type="ECO:0000313" key="5">
    <source>
        <dbReference type="Proteomes" id="UP000736384"/>
    </source>
</evidence>
<evidence type="ECO:0000256" key="1">
    <source>
        <dbReference type="PROSITE-ProRule" id="PRU00473"/>
    </source>
</evidence>
<evidence type="ECO:0000259" key="3">
    <source>
        <dbReference type="PROSITE" id="PS51123"/>
    </source>
</evidence>
<feature type="domain" description="OmpA-like" evidence="3">
    <location>
        <begin position="238"/>
        <end position="359"/>
    </location>
</feature>
<dbReference type="AlphaFoldDB" id="A0AA44C8H4"/>
<sequence length="525" mass="56742">MSTAALQRSQPAKSQPTSNASHASLLLQRKCACGKSTTSLTGECAECASKTRLQTKLTVGASNDPLELEADRVADQVMAAPTSSPVRGVPLRIQRYTTQPSEADGVAPASVDRVLASPGRPLEPALRQDMESRFGYDFSRVLVHTGGAAEQSARDVSANAYTVGNDIVFGARRFSPGTHEERRLIAHELAHVLQHSDAGGTFGTGKEGHASPLERRGRAKQLQRQAGAADSEAVGTPAVDSISGALTLDGFASDSAELTPAHNAAVAGYKTLIAKLLKQYPDSFISVVGHTDATESEDHNQVLGLQRAEAVVAALGSGESTIPASIMSAANLGKTQLKIPTQGREAHNRRVEVYFSARKFGYRKVPEFRSTPDLGKSHYKLPERPPIYPSGSPPGPNYLTQSPPPSEQAEGNSILDMLNKEIVDPVVKRMTSWLPKSVQERILGLAHEAVEIGVSAWLEEALKDARLSEKQQEDIKEAVKQAIELKNKPFDRQGEREGSPWYKQPESSHAPEELGDSLWKLKWTW</sequence>
<gene>
    <name evidence="4" type="ORF">HA520_20570</name>
</gene>
<feature type="region of interest" description="Disordered" evidence="2">
    <location>
        <begin position="199"/>
        <end position="235"/>
    </location>
</feature>
<dbReference type="EMBL" id="JAAPAP010000024">
    <property type="protein sequence ID" value="NHN79641.1"/>
    <property type="molecule type" value="Genomic_DNA"/>
</dbReference>
<dbReference type="RefSeq" id="WP_165894038.1">
    <property type="nucleotide sequence ID" value="NZ_JAAPAP010000024.1"/>
</dbReference>
<dbReference type="PROSITE" id="PS51123">
    <property type="entry name" value="OMPA_2"/>
    <property type="match status" value="1"/>
</dbReference>
<dbReference type="Pfam" id="PF00691">
    <property type="entry name" value="OmpA"/>
    <property type="match status" value="1"/>
</dbReference>
<dbReference type="PANTHER" id="PTHR30329:SF21">
    <property type="entry name" value="LIPOPROTEIN YIAD-RELATED"/>
    <property type="match status" value="1"/>
</dbReference>
<organism evidence="4 5">
    <name type="scientific">Azotobacter chroococcum</name>
    <dbReference type="NCBI Taxonomy" id="353"/>
    <lineage>
        <taxon>Bacteria</taxon>
        <taxon>Pseudomonadati</taxon>
        <taxon>Pseudomonadota</taxon>
        <taxon>Gammaproteobacteria</taxon>
        <taxon>Pseudomonadales</taxon>
        <taxon>Pseudomonadaceae</taxon>
        <taxon>Azotobacter</taxon>
    </lineage>
</organism>
<feature type="region of interest" description="Disordered" evidence="2">
    <location>
        <begin position="486"/>
        <end position="513"/>
    </location>
</feature>
<feature type="region of interest" description="Disordered" evidence="2">
    <location>
        <begin position="1"/>
        <end position="21"/>
    </location>
</feature>
<dbReference type="SUPFAM" id="SSF103088">
    <property type="entry name" value="OmpA-like"/>
    <property type="match status" value="1"/>
</dbReference>
<evidence type="ECO:0000256" key="2">
    <source>
        <dbReference type="SAM" id="MobiDB-lite"/>
    </source>
</evidence>
<dbReference type="InterPro" id="IPR036737">
    <property type="entry name" value="OmpA-like_sf"/>
</dbReference>
<dbReference type="InterPro" id="IPR025295">
    <property type="entry name" value="eCIS_core_dom"/>
</dbReference>
<dbReference type="PANTHER" id="PTHR30329">
    <property type="entry name" value="STATOR ELEMENT OF FLAGELLAR MOTOR COMPLEX"/>
    <property type="match status" value="1"/>
</dbReference>
<dbReference type="Gene3D" id="3.30.1330.60">
    <property type="entry name" value="OmpA-like domain"/>
    <property type="match status" value="1"/>
</dbReference>
<dbReference type="Pfam" id="PF13699">
    <property type="entry name" value="eCIS_core"/>
    <property type="match status" value="1"/>
</dbReference>